<dbReference type="KEGG" id="tsph:KIH39_00040"/>
<evidence type="ECO:0000313" key="2">
    <source>
        <dbReference type="Proteomes" id="UP000676194"/>
    </source>
</evidence>
<protein>
    <submittedName>
        <fullName evidence="1">Uncharacterized protein</fullName>
    </submittedName>
</protein>
<organism evidence="1 2">
    <name type="scientific">Telmatocola sphagniphila</name>
    <dbReference type="NCBI Taxonomy" id="1123043"/>
    <lineage>
        <taxon>Bacteria</taxon>
        <taxon>Pseudomonadati</taxon>
        <taxon>Planctomycetota</taxon>
        <taxon>Planctomycetia</taxon>
        <taxon>Gemmatales</taxon>
        <taxon>Gemmataceae</taxon>
    </lineage>
</organism>
<dbReference type="Proteomes" id="UP000676194">
    <property type="component" value="Chromosome"/>
</dbReference>
<proteinExistence type="predicted"/>
<dbReference type="EMBL" id="CP074694">
    <property type="protein sequence ID" value="QVL32344.1"/>
    <property type="molecule type" value="Genomic_DNA"/>
</dbReference>
<keyword evidence="2" id="KW-1185">Reference proteome</keyword>
<reference evidence="1" key="1">
    <citation type="submission" date="2021-05" db="EMBL/GenBank/DDBJ databases">
        <title>Complete genome sequence of the cellulolytic planctomycete Telmatocola sphagniphila SP2T and characterization of the first cellulase from planctomycetes.</title>
        <authorList>
            <person name="Rakitin A.L."/>
            <person name="Beletsky A.V."/>
            <person name="Naumoff D.G."/>
            <person name="Kulichevskaya I.S."/>
            <person name="Mardanov A.V."/>
            <person name="Ravin N.V."/>
            <person name="Dedysh S.N."/>
        </authorList>
    </citation>
    <scope>NUCLEOTIDE SEQUENCE</scope>
    <source>
        <strain evidence="1">SP2T</strain>
    </source>
</reference>
<dbReference type="AlphaFoldDB" id="A0A8E6ETE5"/>
<name>A0A8E6ETE5_9BACT</name>
<gene>
    <name evidence="1" type="ORF">KIH39_00040</name>
</gene>
<sequence length="121" mass="14040">MDDDFATAWFELESEVAVRLLRTVVDFIGEHQKKVGISNPNPYLTPSEEGEFPRKRTGFGQASLTYEPASLDVIRQTWEIRVGYIENAFYMELLVTHFNRLGLEESMRQQRDRIAQNLKGE</sequence>
<evidence type="ECO:0000313" key="1">
    <source>
        <dbReference type="EMBL" id="QVL32344.1"/>
    </source>
</evidence>
<dbReference type="RefSeq" id="WP_213497209.1">
    <property type="nucleotide sequence ID" value="NZ_CP074694.1"/>
</dbReference>
<accession>A0A8E6ETE5</accession>